<gene>
    <name evidence="1" type="ORF">AVEN_69478_1</name>
</gene>
<organism evidence="1 2">
    <name type="scientific">Araneus ventricosus</name>
    <name type="common">Orbweaver spider</name>
    <name type="synonym">Epeira ventricosa</name>
    <dbReference type="NCBI Taxonomy" id="182803"/>
    <lineage>
        <taxon>Eukaryota</taxon>
        <taxon>Metazoa</taxon>
        <taxon>Ecdysozoa</taxon>
        <taxon>Arthropoda</taxon>
        <taxon>Chelicerata</taxon>
        <taxon>Arachnida</taxon>
        <taxon>Araneae</taxon>
        <taxon>Araneomorphae</taxon>
        <taxon>Entelegynae</taxon>
        <taxon>Araneoidea</taxon>
        <taxon>Araneidae</taxon>
        <taxon>Araneus</taxon>
    </lineage>
</organism>
<dbReference type="Proteomes" id="UP000499080">
    <property type="component" value="Unassembled WGS sequence"/>
</dbReference>
<dbReference type="InterPro" id="IPR036397">
    <property type="entry name" value="RNaseH_sf"/>
</dbReference>
<dbReference type="GO" id="GO:0003676">
    <property type="term" value="F:nucleic acid binding"/>
    <property type="evidence" value="ECO:0007669"/>
    <property type="project" value="InterPro"/>
</dbReference>
<dbReference type="AlphaFoldDB" id="A0A4Y2KZX1"/>
<evidence type="ECO:0000313" key="1">
    <source>
        <dbReference type="EMBL" id="GBN07822.1"/>
    </source>
</evidence>
<name>A0A4Y2KZX1_ARAVE</name>
<protein>
    <recommendedName>
        <fullName evidence="3">Transposase Tc1-like domain-containing protein</fullName>
    </recommendedName>
</protein>
<keyword evidence="2" id="KW-1185">Reference proteome</keyword>
<evidence type="ECO:0000313" key="2">
    <source>
        <dbReference type="Proteomes" id="UP000499080"/>
    </source>
</evidence>
<proteinExistence type="predicted"/>
<accession>A0A4Y2KZX1</accession>
<sequence length="177" mass="20804">MDFGSRRPTRVPLLNARHRAAWAREHREWTLEDWKRVAWSDESRLWLLHADGRLRLWRQAHETKDPACQDGIVHSQKFRNFTAIAHHFYGQRPLFPFYGNNPYIVVRMFLILRSNTVIFASVITDAFHWSIGMTYQPEDEEAGKIRRHLTIFSVGISVPMSSTPDFSEEVLDQVLIN</sequence>
<reference evidence="1 2" key="1">
    <citation type="journal article" date="2019" name="Sci. Rep.">
        <title>Orb-weaving spider Araneus ventricosus genome elucidates the spidroin gene catalogue.</title>
        <authorList>
            <person name="Kono N."/>
            <person name="Nakamura H."/>
            <person name="Ohtoshi R."/>
            <person name="Moran D.A.P."/>
            <person name="Shinohara A."/>
            <person name="Yoshida Y."/>
            <person name="Fujiwara M."/>
            <person name="Mori M."/>
            <person name="Tomita M."/>
            <person name="Arakawa K."/>
        </authorList>
    </citation>
    <scope>NUCLEOTIDE SEQUENCE [LARGE SCALE GENOMIC DNA]</scope>
</reference>
<dbReference type="EMBL" id="BGPR01005194">
    <property type="protein sequence ID" value="GBN07822.1"/>
    <property type="molecule type" value="Genomic_DNA"/>
</dbReference>
<comment type="caution">
    <text evidence="1">The sequence shown here is derived from an EMBL/GenBank/DDBJ whole genome shotgun (WGS) entry which is preliminary data.</text>
</comment>
<evidence type="ECO:0008006" key="3">
    <source>
        <dbReference type="Google" id="ProtNLM"/>
    </source>
</evidence>
<dbReference type="Gene3D" id="3.30.420.10">
    <property type="entry name" value="Ribonuclease H-like superfamily/Ribonuclease H"/>
    <property type="match status" value="1"/>
</dbReference>
<dbReference type="OrthoDB" id="4843387at2759"/>